<dbReference type="Proteomes" id="UP000011991">
    <property type="component" value="Unassembled WGS sequence"/>
</dbReference>
<evidence type="ECO:0000313" key="2">
    <source>
        <dbReference type="EMBL" id="EMI15398.1"/>
    </source>
</evidence>
<sequence>MTVSVLVCSNGKVLKCIRVTFSPTICSGNSGTEPCRDFAVASECRGSMKDSDVVLEPVVPLSKLRLMANHLKTVSILGIRKFCLRSLAIGIASFPLTHSALAESPDDSNQVVAETSEFWEAFAQRIEMAPEIQLSEPQLASAPAKAIQSTFPASNPVENIESTPKVPEVGDGAVTPESAVVVFVRPDADPLSLIEQTESDTDVLLGDALLGDALLGDGDRQQRDRSGRDVSPDGSLASELEALMKPIDHIGVGLGDPEKKVPENVAAANVANQWGDTASLVVLATGVSSPLPDRYTAGFCHLPLYFEQANLERCGDHYGVFQNAVSGFEFLYNVKTLPYHLVATPACRCVASPGDCSSCEMMPKQIHAFPAEPKAVIMEAAAIAGFVLLLQ</sequence>
<keyword evidence="3" id="KW-1185">Reference proteome</keyword>
<name>M5R7D8_9BACT</name>
<feature type="compositionally biased region" description="Basic and acidic residues" evidence="1">
    <location>
        <begin position="217"/>
        <end position="231"/>
    </location>
</feature>
<accession>M5R7D8</accession>
<gene>
    <name evidence="2" type="ORF">RMSM_07676</name>
</gene>
<dbReference type="EMBL" id="ANOG01001100">
    <property type="protein sequence ID" value="EMI15398.1"/>
    <property type="molecule type" value="Genomic_DNA"/>
</dbReference>
<feature type="region of interest" description="Disordered" evidence="1">
    <location>
        <begin position="215"/>
        <end position="234"/>
    </location>
</feature>
<dbReference type="AlphaFoldDB" id="M5R7D8"/>
<reference evidence="2 3" key="1">
    <citation type="journal article" date="2013" name="Mar. Genomics">
        <title>Expression of sulfatases in Rhodopirellula baltica and the diversity of sulfatases in the genus Rhodopirellula.</title>
        <authorList>
            <person name="Wegner C.E."/>
            <person name="Richter-Heitmann T."/>
            <person name="Klindworth A."/>
            <person name="Klockow C."/>
            <person name="Richter M."/>
            <person name="Achstetter T."/>
            <person name="Glockner F.O."/>
            <person name="Harder J."/>
        </authorList>
    </citation>
    <scope>NUCLEOTIDE SEQUENCE [LARGE SCALE GENOMIC DNA]</scope>
    <source>
        <strain evidence="2 3">SM1</strain>
    </source>
</reference>
<dbReference type="PATRIC" id="fig|1265738.3.peg.7660"/>
<protein>
    <submittedName>
        <fullName evidence="2">Signal peptide protein</fullName>
    </submittedName>
</protein>
<comment type="caution">
    <text evidence="2">The sequence shown here is derived from an EMBL/GenBank/DDBJ whole genome shotgun (WGS) entry which is preliminary data.</text>
</comment>
<evidence type="ECO:0000256" key="1">
    <source>
        <dbReference type="SAM" id="MobiDB-lite"/>
    </source>
</evidence>
<organism evidence="2 3">
    <name type="scientific">Rhodopirellula maiorica SM1</name>
    <dbReference type="NCBI Taxonomy" id="1265738"/>
    <lineage>
        <taxon>Bacteria</taxon>
        <taxon>Pseudomonadati</taxon>
        <taxon>Planctomycetota</taxon>
        <taxon>Planctomycetia</taxon>
        <taxon>Pirellulales</taxon>
        <taxon>Pirellulaceae</taxon>
        <taxon>Novipirellula</taxon>
    </lineage>
</organism>
<evidence type="ECO:0000313" key="3">
    <source>
        <dbReference type="Proteomes" id="UP000011991"/>
    </source>
</evidence>
<proteinExistence type="predicted"/>